<dbReference type="EMBL" id="JANBPG010000410">
    <property type="protein sequence ID" value="KAJ1896739.1"/>
    <property type="molecule type" value="Genomic_DNA"/>
</dbReference>
<sequence length="243" mass="27069">MPSIKGNSNKARSKQTQRQPHPQPQSQSPAESIDEQDVTLNQMISLIVSPIPRLERERHPRLTKTDYEGIVARCQQLERRVFPKAEAMDLGKELHKPNQFLFVVLKFQHAAPSTATSPCFQLVAYGVLALSRIDCTARISKMCTDPCFRRQGAGKLLLCSMLAALGSNQVPDPAILSLFFHPGSGFQMNVHTAQLHVDSDRHDAVGLYSQCGFVTKAEIRDYYSVGRDALLMTTAVSLTHEHE</sequence>
<comment type="caution">
    <text evidence="1">The sequence shown here is derived from an EMBL/GenBank/DDBJ whole genome shotgun (WGS) entry which is preliminary data.</text>
</comment>
<organism evidence="1 2">
    <name type="scientific">Kickxella alabastrina</name>
    <dbReference type="NCBI Taxonomy" id="61397"/>
    <lineage>
        <taxon>Eukaryota</taxon>
        <taxon>Fungi</taxon>
        <taxon>Fungi incertae sedis</taxon>
        <taxon>Zoopagomycota</taxon>
        <taxon>Kickxellomycotina</taxon>
        <taxon>Kickxellomycetes</taxon>
        <taxon>Kickxellales</taxon>
        <taxon>Kickxellaceae</taxon>
        <taxon>Kickxella</taxon>
    </lineage>
</organism>
<protein>
    <submittedName>
        <fullName evidence="1">Uncharacterized protein</fullName>
    </submittedName>
</protein>
<keyword evidence="2" id="KW-1185">Reference proteome</keyword>
<reference evidence="1" key="1">
    <citation type="submission" date="2022-07" db="EMBL/GenBank/DDBJ databases">
        <title>Phylogenomic reconstructions and comparative analyses of Kickxellomycotina fungi.</title>
        <authorList>
            <person name="Reynolds N.K."/>
            <person name="Stajich J.E."/>
            <person name="Barry K."/>
            <person name="Grigoriev I.V."/>
            <person name="Crous P."/>
            <person name="Smith M.E."/>
        </authorList>
    </citation>
    <scope>NUCLEOTIDE SEQUENCE</scope>
    <source>
        <strain evidence="1">Benny 63K</strain>
    </source>
</reference>
<name>A0ACC1IJB3_9FUNG</name>
<accession>A0ACC1IJB3</accession>
<gene>
    <name evidence="1" type="ORF">LPJ66_003814</name>
</gene>
<evidence type="ECO:0000313" key="1">
    <source>
        <dbReference type="EMBL" id="KAJ1896739.1"/>
    </source>
</evidence>
<proteinExistence type="predicted"/>
<dbReference type="Proteomes" id="UP001150581">
    <property type="component" value="Unassembled WGS sequence"/>
</dbReference>
<evidence type="ECO:0000313" key="2">
    <source>
        <dbReference type="Proteomes" id="UP001150581"/>
    </source>
</evidence>